<dbReference type="EMBL" id="JANBUW010000251">
    <property type="protein sequence ID" value="KAJ2847849.1"/>
    <property type="molecule type" value="Genomic_DNA"/>
</dbReference>
<dbReference type="OrthoDB" id="5554874at2759"/>
<protein>
    <submittedName>
        <fullName evidence="1">Uncharacterized protein</fullName>
    </submittedName>
</protein>
<reference evidence="1" key="1">
    <citation type="submission" date="2022-07" db="EMBL/GenBank/DDBJ databases">
        <title>Phylogenomic reconstructions and comparative analyses of Kickxellomycotina fungi.</title>
        <authorList>
            <person name="Reynolds N.K."/>
            <person name="Stajich J.E."/>
            <person name="Barry K."/>
            <person name="Grigoriev I.V."/>
            <person name="Crous P."/>
            <person name="Smith M.E."/>
        </authorList>
    </citation>
    <scope>NUCLEOTIDE SEQUENCE</scope>
    <source>
        <strain evidence="1">NRRL 1566</strain>
    </source>
</reference>
<keyword evidence="2" id="KW-1185">Reference proteome</keyword>
<evidence type="ECO:0000313" key="2">
    <source>
        <dbReference type="Proteomes" id="UP001139887"/>
    </source>
</evidence>
<dbReference type="Proteomes" id="UP001139887">
    <property type="component" value="Unassembled WGS sequence"/>
</dbReference>
<accession>A0A9W8I4Z9</accession>
<evidence type="ECO:0000313" key="1">
    <source>
        <dbReference type="EMBL" id="KAJ2847849.1"/>
    </source>
</evidence>
<gene>
    <name evidence="1" type="ORF">IWW36_003641</name>
</gene>
<proteinExistence type="predicted"/>
<name>A0A9W8I4Z9_9FUNG</name>
<organism evidence="1 2">
    <name type="scientific">Coemansia brasiliensis</name>
    <dbReference type="NCBI Taxonomy" id="2650707"/>
    <lineage>
        <taxon>Eukaryota</taxon>
        <taxon>Fungi</taxon>
        <taxon>Fungi incertae sedis</taxon>
        <taxon>Zoopagomycota</taxon>
        <taxon>Kickxellomycotina</taxon>
        <taxon>Kickxellomycetes</taxon>
        <taxon>Kickxellales</taxon>
        <taxon>Kickxellaceae</taxon>
        <taxon>Coemansia</taxon>
    </lineage>
</organism>
<comment type="caution">
    <text evidence="1">The sequence shown here is derived from an EMBL/GenBank/DDBJ whole genome shotgun (WGS) entry which is preliminary data.</text>
</comment>
<sequence length="280" mass="30431">MDITNFNQQAAGQLSMYGAMVSSNVASVGSALETNSIINGILLPITNFQEFFSDARSVVTQFEIQLDSELSYLGDQFNEFTSVAGSDINAVATDIGNILTSLYNFVQQAVDILISSPLLTATTFINPAIMLITMLLASDPVKLVADYSAWQSEVSSRQSVVIDNYNSIYTFVSTGLPQAENIILGLMSQFANFESAIINGRVQDLQQAWLRIANNGAPNAVEADLSRLWLLSHQEVLHSAAHHLQAVQPSHTLSAEAEPIEYVVTSPLETQTPAVHHLLN</sequence>
<dbReference type="AlphaFoldDB" id="A0A9W8I4Z9"/>